<dbReference type="Pfam" id="PF06114">
    <property type="entry name" value="Peptidase_M78"/>
    <property type="match status" value="1"/>
</dbReference>
<sequence>MTNTYSYIETKAEQILKQQGFFEAGFDVVALAKQLNVDVVPENLNDDISGLFVRINDRPVISYNKGEKNQARRRFTIAHELGHFILHSDKPLFIDKTPKVMFRNSASSSGEQLQEREANHFAAALLMPKTLLKLEIENAAITDNINPIDYLAKKFIVSEQAMTFRLANLGYDIGLY</sequence>
<protein>
    <submittedName>
        <fullName evidence="2">ImmA/IrrE family metallo-endopeptidase</fullName>
    </submittedName>
</protein>
<comment type="caution">
    <text evidence="2">The sequence shown here is derived from an EMBL/GenBank/DDBJ whole genome shotgun (WGS) entry which is preliminary data.</text>
</comment>
<evidence type="ECO:0000313" key="2">
    <source>
        <dbReference type="EMBL" id="PWN65293.1"/>
    </source>
</evidence>
<dbReference type="PANTHER" id="PTHR43236:SF2">
    <property type="entry name" value="BLL0069 PROTEIN"/>
    <property type="match status" value="1"/>
</dbReference>
<evidence type="ECO:0000313" key="3">
    <source>
        <dbReference type="Proteomes" id="UP000236413"/>
    </source>
</evidence>
<organism evidence="2 3">
    <name type="scientific">Chryseobacterium viscerum</name>
    <dbReference type="NCBI Taxonomy" id="1037377"/>
    <lineage>
        <taxon>Bacteria</taxon>
        <taxon>Pseudomonadati</taxon>
        <taxon>Bacteroidota</taxon>
        <taxon>Flavobacteriia</taxon>
        <taxon>Flavobacteriales</taxon>
        <taxon>Weeksellaceae</taxon>
        <taxon>Chryseobacterium group</taxon>
        <taxon>Chryseobacterium</taxon>
    </lineage>
</organism>
<dbReference type="InterPro" id="IPR010359">
    <property type="entry name" value="IrrE_HExxH"/>
</dbReference>
<dbReference type="EMBL" id="PPEG02000001">
    <property type="protein sequence ID" value="PWN65293.1"/>
    <property type="molecule type" value="Genomic_DNA"/>
</dbReference>
<reference evidence="2 3" key="1">
    <citation type="submission" date="2018-04" db="EMBL/GenBank/DDBJ databases">
        <title>Chryseobacterium oncorhynchi 701B-08T from rainbow trout, and Chryseobacterium viscerum 687B-08T from diseased fish.</title>
        <authorList>
            <person name="Jeong J.-J."/>
            <person name="Lee Y.J."/>
            <person name="Pathiraja D."/>
            <person name="Park B."/>
            <person name="Choi I.-G."/>
            <person name="Kim K.D."/>
        </authorList>
    </citation>
    <scope>NUCLEOTIDE SEQUENCE [LARGE SCALE GENOMIC DNA]</scope>
    <source>
        <strain evidence="2 3">687B-08</strain>
    </source>
</reference>
<accession>A0A316WYH0</accession>
<dbReference type="AlphaFoldDB" id="A0A316WYH0"/>
<proteinExistence type="predicted"/>
<gene>
    <name evidence="2" type="ORF">C1634_000675</name>
</gene>
<dbReference type="InterPro" id="IPR052345">
    <property type="entry name" value="Rad_response_metalloprotease"/>
</dbReference>
<dbReference type="Gene3D" id="1.10.10.2910">
    <property type="match status" value="1"/>
</dbReference>
<dbReference type="RefSeq" id="WP_103232457.1">
    <property type="nucleotide sequence ID" value="NZ_PPEG02000001.1"/>
</dbReference>
<dbReference type="Proteomes" id="UP000236413">
    <property type="component" value="Unassembled WGS sequence"/>
</dbReference>
<evidence type="ECO:0000259" key="1">
    <source>
        <dbReference type="Pfam" id="PF06114"/>
    </source>
</evidence>
<feature type="domain" description="IrrE N-terminal-like" evidence="1">
    <location>
        <begin position="32"/>
        <end position="166"/>
    </location>
</feature>
<name>A0A316WYH0_9FLAO</name>
<dbReference type="PANTHER" id="PTHR43236">
    <property type="entry name" value="ANTITOXIN HIGA1"/>
    <property type="match status" value="1"/>
</dbReference>